<evidence type="ECO:0000256" key="1">
    <source>
        <dbReference type="ARBA" id="ARBA00022475"/>
    </source>
</evidence>
<keyword evidence="6" id="KW-0969">Cilium</keyword>
<dbReference type="RefSeq" id="WP_158336291.1">
    <property type="nucleotide sequence ID" value="NZ_CP033004.1"/>
</dbReference>
<evidence type="ECO:0000256" key="3">
    <source>
        <dbReference type="ARBA" id="ARBA00022989"/>
    </source>
</evidence>
<comment type="similarity">
    <text evidence="5">Belongs to the FliO/MopB family.</text>
</comment>
<keyword evidence="6" id="KW-0966">Cell projection</keyword>
<keyword evidence="1 5" id="KW-1003">Cell membrane</keyword>
<protein>
    <recommendedName>
        <fullName evidence="5">Flagellar protein</fullName>
    </recommendedName>
</protein>
<feature type="transmembrane region" description="Helical" evidence="5">
    <location>
        <begin position="14"/>
        <end position="32"/>
    </location>
</feature>
<gene>
    <name evidence="6" type="primary">fliO</name>
    <name evidence="6" type="ORF">D9V73_00375</name>
</gene>
<evidence type="ECO:0000256" key="5">
    <source>
        <dbReference type="RuleBase" id="RU362064"/>
    </source>
</evidence>
<dbReference type="GO" id="GO:0005886">
    <property type="term" value="C:plasma membrane"/>
    <property type="evidence" value="ECO:0007669"/>
    <property type="project" value="UniProtKB-SubCell"/>
</dbReference>
<dbReference type="Proteomes" id="UP000298566">
    <property type="component" value="Chromosome"/>
</dbReference>
<organism evidence="6 7">
    <name type="scientific">Buchnera aphidicola subsp. Melaphis rhois</name>
    <dbReference type="NCBI Taxonomy" id="118103"/>
    <lineage>
        <taxon>Bacteria</taxon>
        <taxon>Pseudomonadati</taxon>
        <taxon>Pseudomonadota</taxon>
        <taxon>Gammaproteobacteria</taxon>
        <taxon>Enterobacterales</taxon>
        <taxon>Erwiniaceae</taxon>
        <taxon>Buchnera</taxon>
    </lineage>
</organism>
<dbReference type="Pfam" id="PF04347">
    <property type="entry name" value="FliO"/>
    <property type="match status" value="1"/>
</dbReference>
<dbReference type="GO" id="GO:0009425">
    <property type="term" value="C:bacterial-type flagellum basal body"/>
    <property type="evidence" value="ECO:0007669"/>
    <property type="project" value="UniProtKB-SubCell"/>
</dbReference>
<dbReference type="InterPro" id="IPR022781">
    <property type="entry name" value="Flagellar_biosynth_FliO"/>
</dbReference>
<keyword evidence="5" id="KW-0975">Bacterial flagellum</keyword>
<evidence type="ECO:0000256" key="4">
    <source>
        <dbReference type="ARBA" id="ARBA00023136"/>
    </source>
</evidence>
<evidence type="ECO:0000313" key="7">
    <source>
        <dbReference type="Proteomes" id="UP000298566"/>
    </source>
</evidence>
<dbReference type="AlphaFoldDB" id="A0A4D6YFF6"/>
<accession>A0A4D6YFF6</accession>
<sequence>MLQSILTETMFSKVAIWSFKIIVIIILFTWVLKRIILTKNAINNSSIKVLERISVGSNVSIVVLDVKEMRLVIGVTSTNISILYKLPPVIEKGKQGLSIKSEDIENIKKDLSHVFGIKQ</sequence>
<proteinExistence type="inferred from homology"/>
<keyword evidence="2 5" id="KW-0812">Transmembrane</keyword>
<name>A0A4D6YFF6_BUCMH</name>
<evidence type="ECO:0000256" key="2">
    <source>
        <dbReference type="ARBA" id="ARBA00022692"/>
    </source>
</evidence>
<dbReference type="EMBL" id="CP033004">
    <property type="protein sequence ID" value="QCI23115.1"/>
    <property type="molecule type" value="Genomic_DNA"/>
</dbReference>
<keyword evidence="3 5" id="KW-1133">Transmembrane helix</keyword>
<keyword evidence="6" id="KW-0282">Flagellum</keyword>
<reference evidence="6 7" key="1">
    <citation type="submission" date="2018-10" db="EMBL/GenBank/DDBJ databases">
        <title>Comparative functional genomics of the obligate endosymbiont Buchnera aphidicola.</title>
        <authorList>
            <person name="Chong R.A."/>
        </authorList>
    </citation>
    <scope>NUCLEOTIDE SEQUENCE [LARGE SCALE GENOMIC DNA]</scope>
    <source>
        <strain evidence="6 7">Mrh</strain>
    </source>
</reference>
<dbReference type="GO" id="GO:0044781">
    <property type="term" value="P:bacterial-type flagellum organization"/>
    <property type="evidence" value="ECO:0007669"/>
    <property type="project" value="UniProtKB-UniRule"/>
</dbReference>
<comment type="subcellular location">
    <subcellularLocation>
        <location evidence="5">Cell membrane</location>
    </subcellularLocation>
    <subcellularLocation>
        <location evidence="5">Bacterial flagellum basal body</location>
    </subcellularLocation>
</comment>
<keyword evidence="4 5" id="KW-0472">Membrane</keyword>
<dbReference type="NCBIfam" id="TIGR03500">
    <property type="entry name" value="FliO_TIGR"/>
    <property type="match status" value="1"/>
</dbReference>
<evidence type="ECO:0000313" key="6">
    <source>
        <dbReference type="EMBL" id="QCI23115.1"/>
    </source>
</evidence>
<dbReference type="OrthoDB" id="6897726at2"/>